<dbReference type="Gene3D" id="1.10.443.10">
    <property type="entry name" value="Intergrase catalytic core"/>
    <property type="match status" value="1"/>
</dbReference>
<keyword evidence="4 6" id="KW-0238">DNA-binding</keyword>
<dbReference type="SUPFAM" id="SSF56349">
    <property type="entry name" value="DNA breaking-rejoining enzymes"/>
    <property type="match status" value="1"/>
</dbReference>
<dbReference type="PROSITE" id="PS51900">
    <property type="entry name" value="CB"/>
    <property type="match status" value="1"/>
</dbReference>
<evidence type="ECO:0000256" key="4">
    <source>
        <dbReference type="ARBA" id="ARBA00023125"/>
    </source>
</evidence>
<dbReference type="InterPro" id="IPR013762">
    <property type="entry name" value="Integrase-like_cat_sf"/>
</dbReference>
<accession>A0ABV1FI68</accession>
<reference evidence="9 10" key="1">
    <citation type="submission" date="2024-03" db="EMBL/GenBank/DDBJ databases">
        <title>Human intestinal bacterial collection.</title>
        <authorList>
            <person name="Pauvert C."/>
            <person name="Hitch T.C.A."/>
            <person name="Clavel T."/>
        </authorList>
    </citation>
    <scope>NUCLEOTIDE SEQUENCE [LARGE SCALE GENOMIC DNA]</scope>
    <source>
        <strain evidence="9 10">CLA-AA-H132</strain>
    </source>
</reference>
<evidence type="ECO:0000259" key="7">
    <source>
        <dbReference type="PROSITE" id="PS51898"/>
    </source>
</evidence>
<evidence type="ECO:0000256" key="3">
    <source>
        <dbReference type="ARBA" id="ARBA00022908"/>
    </source>
</evidence>
<dbReference type="InterPro" id="IPR011010">
    <property type="entry name" value="DNA_brk_join_enz"/>
</dbReference>
<evidence type="ECO:0000256" key="6">
    <source>
        <dbReference type="PROSITE-ProRule" id="PRU01248"/>
    </source>
</evidence>
<dbReference type="Gene3D" id="1.10.150.130">
    <property type="match status" value="1"/>
</dbReference>
<proteinExistence type="inferred from homology"/>
<organism evidence="9 10">
    <name type="scientific">Laedolimicola intestinihominis</name>
    <dbReference type="NCBI Taxonomy" id="3133166"/>
    <lineage>
        <taxon>Bacteria</taxon>
        <taxon>Bacillati</taxon>
        <taxon>Bacillota</taxon>
        <taxon>Clostridia</taxon>
        <taxon>Lachnospirales</taxon>
        <taxon>Lachnospiraceae</taxon>
        <taxon>Laedolimicola</taxon>
    </lineage>
</organism>
<keyword evidence="3" id="KW-0229">DNA integration</keyword>
<dbReference type="InterPro" id="IPR004107">
    <property type="entry name" value="Integrase_SAM-like_N"/>
</dbReference>
<feature type="domain" description="Tyr recombinase" evidence="7">
    <location>
        <begin position="102"/>
        <end position="276"/>
    </location>
</feature>
<evidence type="ECO:0000313" key="10">
    <source>
        <dbReference type="Proteomes" id="UP001438008"/>
    </source>
</evidence>
<dbReference type="Proteomes" id="UP001438008">
    <property type="component" value="Unassembled WGS sequence"/>
</dbReference>
<evidence type="ECO:0000259" key="8">
    <source>
        <dbReference type="PROSITE" id="PS51900"/>
    </source>
</evidence>
<dbReference type="PANTHER" id="PTHR30349:SF89">
    <property type="entry name" value="INTEGRASE_RECOMBINASE"/>
    <property type="match status" value="1"/>
</dbReference>
<keyword evidence="10" id="KW-1185">Reference proteome</keyword>
<dbReference type="EMBL" id="JBBMFE010000008">
    <property type="protein sequence ID" value="MEQ2472761.1"/>
    <property type="molecule type" value="Genomic_DNA"/>
</dbReference>
<dbReference type="RefSeq" id="WP_349164632.1">
    <property type="nucleotide sequence ID" value="NZ_JBBMFE010000008.1"/>
</dbReference>
<evidence type="ECO:0000256" key="2">
    <source>
        <dbReference type="ARBA" id="ARBA00008857"/>
    </source>
</evidence>
<dbReference type="Pfam" id="PF00589">
    <property type="entry name" value="Phage_integrase"/>
    <property type="match status" value="1"/>
</dbReference>
<sequence length="290" mass="33975">MERVITKEKIEQFHQRLICTEKSSQTIRKYLRDIRKLQQYAGDREVSKELLVSYKAYLEQKCHYKVSSINSYLAVVNHFCACMGWNDLRVKMIRIQQDAFAPENREMTQEEYARLIRTAQHQGNEKLSCLIQTLGSTGIRISELRHITVESLRFGMAEIHNKGKMRRILYPGELQKLLKKYAKKEKIESGPIFRSRSGKPLDRSNIWRMMKRLSHAAEVDAAKVYPHSMRHLFARCFYKIKKDIAKLADVLGHSSIEITRIYIKSTGREHKRQLDSMRLVIGDGEQKKTT</sequence>
<evidence type="ECO:0000256" key="5">
    <source>
        <dbReference type="ARBA" id="ARBA00023172"/>
    </source>
</evidence>
<keyword evidence="5" id="KW-0233">DNA recombination</keyword>
<dbReference type="InterPro" id="IPR050090">
    <property type="entry name" value="Tyrosine_recombinase_XerCD"/>
</dbReference>
<comment type="function">
    <text evidence="1">Site-specific tyrosine recombinase, which acts by catalyzing the cutting and rejoining of the recombining DNA molecules.</text>
</comment>
<dbReference type="InterPro" id="IPR002104">
    <property type="entry name" value="Integrase_catalytic"/>
</dbReference>
<dbReference type="Pfam" id="PF02899">
    <property type="entry name" value="Phage_int_SAM_1"/>
    <property type="match status" value="1"/>
</dbReference>
<dbReference type="InterPro" id="IPR010998">
    <property type="entry name" value="Integrase_recombinase_N"/>
</dbReference>
<comment type="similarity">
    <text evidence="2">Belongs to the 'phage' integrase family.</text>
</comment>
<dbReference type="InterPro" id="IPR044068">
    <property type="entry name" value="CB"/>
</dbReference>
<dbReference type="PROSITE" id="PS51898">
    <property type="entry name" value="TYR_RECOMBINASE"/>
    <property type="match status" value="1"/>
</dbReference>
<evidence type="ECO:0000313" key="9">
    <source>
        <dbReference type="EMBL" id="MEQ2472761.1"/>
    </source>
</evidence>
<evidence type="ECO:0000256" key="1">
    <source>
        <dbReference type="ARBA" id="ARBA00003283"/>
    </source>
</evidence>
<name>A0ABV1FI68_9FIRM</name>
<comment type="caution">
    <text evidence="9">The sequence shown here is derived from an EMBL/GenBank/DDBJ whole genome shotgun (WGS) entry which is preliminary data.</text>
</comment>
<protein>
    <submittedName>
        <fullName evidence="9">Tyrosine-type recombinase/integrase</fullName>
    </submittedName>
</protein>
<dbReference type="PANTHER" id="PTHR30349">
    <property type="entry name" value="PHAGE INTEGRASE-RELATED"/>
    <property type="match status" value="1"/>
</dbReference>
<gene>
    <name evidence="9" type="ORF">WMO29_09730</name>
</gene>
<feature type="domain" description="Core-binding (CB)" evidence="8">
    <location>
        <begin position="4"/>
        <end position="84"/>
    </location>
</feature>